<geneLocation type="plasmid" evidence="3 4">
    <name>pMPOP02</name>
</geneLocation>
<dbReference type="AlphaFoldDB" id="B1ZM83"/>
<evidence type="ECO:0000313" key="3">
    <source>
        <dbReference type="EMBL" id="ACB83556.1"/>
    </source>
</evidence>
<keyword evidence="3" id="KW-0614">Plasmid</keyword>
<dbReference type="KEGG" id="mpo:Mpop_5467"/>
<reference evidence="3 4" key="1">
    <citation type="submission" date="2008-04" db="EMBL/GenBank/DDBJ databases">
        <title>Complete sequence of plamid2 of Methylobacterium populi BJ001.</title>
        <authorList>
            <consortium name="US DOE Joint Genome Institute"/>
            <person name="Copeland A."/>
            <person name="Lucas S."/>
            <person name="Lapidus A."/>
            <person name="Glavina del Rio T."/>
            <person name="Dalin E."/>
            <person name="Tice H."/>
            <person name="Bruce D."/>
            <person name="Goodwin L."/>
            <person name="Pitluck S."/>
            <person name="Chertkov O."/>
            <person name="Brettin T."/>
            <person name="Detter J.C."/>
            <person name="Han C."/>
            <person name="Kuske C.R."/>
            <person name="Schmutz J."/>
            <person name="Larimer F."/>
            <person name="Land M."/>
            <person name="Hauser L."/>
            <person name="Kyrpides N."/>
            <person name="Mikhailova N."/>
            <person name="Marx C."/>
            <person name="Richardson P."/>
        </authorList>
    </citation>
    <scope>NUCLEOTIDE SEQUENCE [LARGE SCALE GENOMIC DNA]</scope>
    <source>
        <strain evidence="4">ATCC BAA-705 / NCIMB 13946 / BJ001</strain>
        <plasmid evidence="3 4">pMPOP02</plasmid>
    </source>
</reference>
<dbReference type="NCBIfam" id="TIGR01554">
    <property type="entry name" value="major_cap_HK97"/>
    <property type="match status" value="1"/>
</dbReference>
<comment type="subcellular location">
    <subcellularLocation>
        <location evidence="1">Virion</location>
    </subcellularLocation>
</comment>
<dbReference type="SUPFAM" id="SSF56563">
    <property type="entry name" value="Major capsid protein gp5"/>
    <property type="match status" value="1"/>
</dbReference>
<proteinExistence type="predicted"/>
<dbReference type="InterPro" id="IPR054612">
    <property type="entry name" value="Phage_capsid-like_C"/>
</dbReference>
<dbReference type="InterPro" id="IPR024455">
    <property type="entry name" value="Phage_capsid"/>
</dbReference>
<accession>B1ZM83</accession>
<dbReference type="Gene3D" id="3.30.2400.10">
    <property type="entry name" value="Major capsid protein gp5"/>
    <property type="match status" value="1"/>
</dbReference>
<dbReference type="Pfam" id="PF05065">
    <property type="entry name" value="Phage_capsid"/>
    <property type="match status" value="1"/>
</dbReference>
<evidence type="ECO:0000259" key="2">
    <source>
        <dbReference type="Pfam" id="PF05065"/>
    </source>
</evidence>
<gene>
    <name evidence="3" type="ordered locus">Mpop_5467</name>
</gene>
<dbReference type="EMBL" id="CP001031">
    <property type="protein sequence ID" value="ACB83556.1"/>
    <property type="molecule type" value="Genomic_DNA"/>
</dbReference>
<organism evidence="3 4">
    <name type="scientific">Methylorubrum populi (strain ATCC BAA-705 / NCIMB 13946 / BJ001)</name>
    <name type="common">Methylobacterium populi</name>
    <dbReference type="NCBI Taxonomy" id="441620"/>
    <lineage>
        <taxon>Bacteria</taxon>
        <taxon>Pseudomonadati</taxon>
        <taxon>Pseudomonadota</taxon>
        <taxon>Alphaproteobacteria</taxon>
        <taxon>Hyphomicrobiales</taxon>
        <taxon>Methylobacteriaceae</taxon>
        <taxon>Methylorubrum</taxon>
    </lineage>
</organism>
<evidence type="ECO:0000313" key="4">
    <source>
        <dbReference type="Proteomes" id="UP000007136"/>
    </source>
</evidence>
<dbReference type="HOGENOM" id="CLU_041417_0_0_5"/>
<evidence type="ECO:0000256" key="1">
    <source>
        <dbReference type="ARBA" id="ARBA00004328"/>
    </source>
</evidence>
<name>B1ZM83_METPB</name>
<protein>
    <recommendedName>
        <fullName evidence="2">Phage capsid-like C-terminal domain-containing protein</fullName>
    </recommendedName>
</protein>
<sequence>MTMHVAALEGAPIELKDAEGETDAAEAVAKALGEIETKLNARFDAIETKSADRLDRLEARLNRPGLSAPKADDAPAGDIERKAFTGYLRAGPNGLGAEEKKALSVGVQTAGGYLAPDQFTLDFVRDLTLFSPIRGIADVRNTSSHTVLYPKRTAITNARWQGEAQPTTGSEPAFDQGEIEVKNLATHTDINNQLIDDAVVDIEAEVRLALAEDFGVKEGKAFVSGDGVLEPEGFMTAAGVPVTLNGHASNLSTDQLIAMLYSLAPAYRSAATWVMNGNTLAVIRKLKDSQGNYLWQPGLVAGQPETILGRPVVEAVDMADVGANAFPIALGAFKAAYRIYDRKAMEVKANPFLLMTQDQTRFHAFRRTGAAVVQPAALRKLKMATS</sequence>
<feature type="domain" description="Phage capsid-like C-terminal" evidence="2">
    <location>
        <begin position="111"/>
        <end position="382"/>
    </location>
</feature>
<dbReference type="Gene3D" id="3.30.2320.10">
    <property type="entry name" value="hypothetical protein PF0899 domain"/>
    <property type="match status" value="1"/>
</dbReference>
<dbReference type="eggNOG" id="COG4653">
    <property type="taxonomic scope" value="Bacteria"/>
</dbReference>
<dbReference type="Proteomes" id="UP000007136">
    <property type="component" value="Plasmid pMPOP02"/>
</dbReference>